<dbReference type="PANTHER" id="PTHR34456:SF13">
    <property type="entry name" value="REVERSE TRANSCRIPTASE DOMAIN-CONTAINING PROTEIN"/>
    <property type="match status" value="1"/>
</dbReference>
<reference evidence="1 2" key="1">
    <citation type="journal article" date="2017" name="Genome Biol.">
        <title>New reference genome sequences of hot pepper reveal the massive evolution of plant disease-resistance genes by retroduplication.</title>
        <authorList>
            <person name="Kim S."/>
            <person name="Park J."/>
            <person name="Yeom S.I."/>
            <person name="Kim Y.M."/>
            <person name="Seo E."/>
            <person name="Kim K.T."/>
            <person name="Kim M.S."/>
            <person name="Lee J.M."/>
            <person name="Cheong K."/>
            <person name="Shin H.S."/>
            <person name="Kim S.B."/>
            <person name="Han K."/>
            <person name="Lee J."/>
            <person name="Park M."/>
            <person name="Lee H.A."/>
            <person name="Lee H.Y."/>
            <person name="Lee Y."/>
            <person name="Oh S."/>
            <person name="Lee J.H."/>
            <person name="Choi E."/>
            <person name="Choi E."/>
            <person name="Lee S.E."/>
            <person name="Jeon J."/>
            <person name="Kim H."/>
            <person name="Choi G."/>
            <person name="Song H."/>
            <person name="Lee J."/>
            <person name="Lee S.C."/>
            <person name="Kwon J.K."/>
            <person name="Lee H.Y."/>
            <person name="Koo N."/>
            <person name="Hong Y."/>
            <person name="Kim R.W."/>
            <person name="Kang W.H."/>
            <person name="Huh J.H."/>
            <person name="Kang B.C."/>
            <person name="Yang T.J."/>
            <person name="Lee Y.H."/>
            <person name="Bennetzen J.L."/>
            <person name="Choi D."/>
        </authorList>
    </citation>
    <scope>NUCLEOTIDE SEQUENCE [LARGE SCALE GENOMIC DNA]</scope>
    <source>
        <strain evidence="2">cv. PBC81</strain>
    </source>
</reference>
<keyword evidence="2" id="KW-1185">Reference proteome</keyword>
<organism evidence="1 2">
    <name type="scientific">Capsicum baccatum</name>
    <name type="common">Peruvian pepper</name>
    <dbReference type="NCBI Taxonomy" id="33114"/>
    <lineage>
        <taxon>Eukaryota</taxon>
        <taxon>Viridiplantae</taxon>
        <taxon>Streptophyta</taxon>
        <taxon>Embryophyta</taxon>
        <taxon>Tracheophyta</taxon>
        <taxon>Spermatophyta</taxon>
        <taxon>Magnoliopsida</taxon>
        <taxon>eudicotyledons</taxon>
        <taxon>Gunneridae</taxon>
        <taxon>Pentapetalae</taxon>
        <taxon>asterids</taxon>
        <taxon>lamiids</taxon>
        <taxon>Solanales</taxon>
        <taxon>Solanaceae</taxon>
        <taxon>Solanoideae</taxon>
        <taxon>Capsiceae</taxon>
        <taxon>Capsicum</taxon>
    </lineage>
</organism>
<protein>
    <submittedName>
        <fullName evidence="1">Uncharacterized protein</fullName>
    </submittedName>
</protein>
<reference evidence="2" key="2">
    <citation type="journal article" date="2017" name="J. Anim. Genet.">
        <title>Multiple reference genome sequences of hot pepper reveal the massive evolution of plant disease resistance genes by retroduplication.</title>
        <authorList>
            <person name="Kim S."/>
            <person name="Park J."/>
            <person name="Yeom S.-I."/>
            <person name="Kim Y.-M."/>
            <person name="Seo E."/>
            <person name="Kim K.-T."/>
            <person name="Kim M.-S."/>
            <person name="Lee J.M."/>
            <person name="Cheong K."/>
            <person name="Shin H.-S."/>
            <person name="Kim S.-B."/>
            <person name="Han K."/>
            <person name="Lee J."/>
            <person name="Park M."/>
            <person name="Lee H.-A."/>
            <person name="Lee H.-Y."/>
            <person name="Lee Y."/>
            <person name="Oh S."/>
            <person name="Lee J.H."/>
            <person name="Choi E."/>
            <person name="Choi E."/>
            <person name="Lee S.E."/>
            <person name="Jeon J."/>
            <person name="Kim H."/>
            <person name="Choi G."/>
            <person name="Song H."/>
            <person name="Lee J."/>
            <person name="Lee S.-C."/>
            <person name="Kwon J.-K."/>
            <person name="Lee H.-Y."/>
            <person name="Koo N."/>
            <person name="Hong Y."/>
            <person name="Kim R.W."/>
            <person name="Kang W.-H."/>
            <person name="Huh J.H."/>
            <person name="Kang B.-C."/>
            <person name="Yang T.-J."/>
            <person name="Lee Y.-H."/>
            <person name="Bennetzen J.L."/>
            <person name="Choi D."/>
        </authorList>
    </citation>
    <scope>NUCLEOTIDE SEQUENCE [LARGE SCALE GENOMIC DNA]</scope>
    <source>
        <strain evidence="2">cv. PBC81</strain>
    </source>
</reference>
<dbReference type="AlphaFoldDB" id="A0A2G2V2E8"/>
<accession>A0A2G2V2E8</accession>
<dbReference type="InterPro" id="IPR008686">
    <property type="entry name" value="RNA_pol_mitovir"/>
</dbReference>
<sequence length="142" mass="16102">MQIDLLPISLRASTTCRTTMGLFQLSARYSISISMLQRLRVAGFRVRSRLHSTQSKRWERLKAAAQKPHRSHLLSLEYWIGRKGFAFRLLFEAGLVERGQVWDSLSLSAWSGSPPCHLKGEVAEASRKAKESSLKATMHPYS</sequence>
<dbReference type="PANTHER" id="PTHR34456">
    <property type="entry name" value="MITOVIRUS RNA-DEPENDENT RNA POLYMERASE"/>
    <property type="match status" value="1"/>
</dbReference>
<dbReference type="Proteomes" id="UP000224567">
    <property type="component" value="Unassembled WGS sequence"/>
</dbReference>
<name>A0A2G2V2E8_CAPBA</name>
<dbReference type="EMBL" id="MLFT02000521">
    <property type="protein sequence ID" value="PHT27170.1"/>
    <property type="molecule type" value="Genomic_DNA"/>
</dbReference>
<evidence type="ECO:0000313" key="1">
    <source>
        <dbReference type="EMBL" id="PHT27170.1"/>
    </source>
</evidence>
<dbReference type="OrthoDB" id="1299468at2759"/>
<gene>
    <name evidence="1" type="ORF">CQW23_33233</name>
</gene>
<comment type="caution">
    <text evidence="1">The sequence shown here is derived from an EMBL/GenBank/DDBJ whole genome shotgun (WGS) entry which is preliminary data.</text>
</comment>
<evidence type="ECO:0000313" key="2">
    <source>
        <dbReference type="Proteomes" id="UP000224567"/>
    </source>
</evidence>
<proteinExistence type="predicted"/>